<sequence>MESNASGSTRAGRNSSVFGSDSVASSSTAQNATESIRSVLFELIYLTSSPSRIFWILSIIFMVVDFIQLFSFAVDTSIQDWGVLAPLQDALALSRVTTLADYTNKDILLGLGVFLLAFLVFFAGTCFLSARAIQNSQVPNMMLVRFIRLSLILMTTMGFIPVFSVLVSLAAEYVPTSLDGTSIAIFTVSVALAVAITAAVALITLTSCPFGFTSPNPLTRLHSRVDVVYLLGKAITVVLYKVPFLTDHSVALVVWMVVFTTATVLLYSLFVPYYSLVTNCTRVLLSACLFAGLAIAVHPLVGLLVLLLSPLVIALPIGTVLLTDFCLRKFRMTAADIAKEATMPVRPLLLFPFQVEIALRKSRLSIKRQQHTMQKIVKSVPIAMQEYGGGQSEAGVVGRGALSEAQVCVMVEADKTIEREIDFSMRLFQCVRARWPKSPFVAITYICFSAAYRSESLQSVIYSTGKALSSYIPIITVDVSYFQFICTKYRSALYEDSSVITKLEAQRNMASLSKAQRQLTDTLSQFWSQVGAVRGHRLNLSQFKSLSSTTSRIARLQTSTEKLYQRMLAHPTPRVLRSYAQYVSLFNSSVSAKNFCDELYGMADELEVVPGGTDRDTNKHGMRVGRMNLRGSSDSFAWLHFRAVFSTVLIMSLFAFSVGACIYILKLYEHITAQTVGVISVATGMQHIALGLMTARNGLDHVIVSGTQYAGPGWSAIVQDMSKAYIDKTALLYFDAVQIYVSGDILTPRDPYATLDEVDRNYFNQAVDSVISVTTHLLYNLPDLIRAQTMEAPVYQSGAIHHTERVSMMEYVSECIHAAETVSSCLINSRAAGNSVADGLTACTAGKTDQLQGYEAALVAEVLPALDAVADRVFVISQLFPLIELILILVIFIIFIASVFFVALTLYLMPISQDISFTVHILQMFSAVPGKTLESIMDRFHAYKSTRMKSMEDVNAHSMQELLPLSVTPSSEFLQSNRNHFAQFPRTEVISNRASRRSVDFQQTDEDPDDGNIETSDRSAVVVKESSSSSDTDESTGTGPSLNRPDTVPADNIIFSAVMTIPETVEEPEEDNLQDANQLQLDMADKPVDEAVMLVRAKTSTIRFRMAMRQMPSLCVWIAAFATLYVVMGSFSIYRTSDVSQTSATLFYQYRSAVMTRGGMVTAGSYSAGLGTTSPLNMTYCLDVLDKQLEAVKPFAAHLSGDKVQDQSIVVDAWKGVPSFLRTASNWFSDIVVQDNWVDGPFETEITDLLFTDDCIRISEDYCTASFDATRIAEARKGLINMVTSFIDFLKTYREVIASGSAGGATYYKMYFSVELDMTGSLIRLSFILRDRFSELLETTQSDVLYFLVAFLVIIVTFYGFYLFRTILQIARTRRHFGVLFKMLPRDQMPQKLTDEFLSIFPDDSL</sequence>
<dbReference type="InterPro" id="IPR057352">
    <property type="entry name" value="TPR_TmcB/C"/>
</dbReference>
<feature type="transmembrane region" description="Helical" evidence="2">
    <location>
        <begin position="1114"/>
        <end position="1134"/>
    </location>
</feature>
<feature type="compositionally biased region" description="Low complexity" evidence="1">
    <location>
        <begin position="1025"/>
        <end position="1039"/>
    </location>
</feature>
<proteinExistence type="predicted"/>
<dbReference type="PANTHER" id="PTHR31600">
    <property type="entry name" value="TINY MACROCYSTS PROTEIN B-RELATED"/>
    <property type="match status" value="1"/>
</dbReference>
<dbReference type="PANTHER" id="PTHR31600:SF2">
    <property type="entry name" value="GAMETE ENRICHED GENE 10 PROTEIN-RELATED"/>
    <property type="match status" value="1"/>
</dbReference>
<keyword evidence="2" id="KW-0812">Transmembrane</keyword>
<comment type="caution">
    <text evidence="4">The sequence shown here is derived from an EMBL/GenBank/DDBJ whole genome shotgun (WGS) entry which is preliminary data.</text>
</comment>
<evidence type="ECO:0000313" key="4">
    <source>
        <dbReference type="EMBL" id="KAG9394584.1"/>
    </source>
</evidence>
<feature type="compositionally biased region" description="Acidic residues" evidence="1">
    <location>
        <begin position="1003"/>
        <end position="1012"/>
    </location>
</feature>
<feature type="transmembrane region" description="Helical" evidence="2">
    <location>
        <begin position="1344"/>
        <end position="1364"/>
    </location>
</feature>
<reference evidence="4" key="1">
    <citation type="submission" date="2021-05" db="EMBL/GenBank/DDBJ databases">
        <title>A free-living protist that lacks canonical eukaryotic 1 DNA replication and segregation systems.</title>
        <authorList>
            <person name="Salas-Leiva D.E."/>
            <person name="Tromer E.C."/>
            <person name="Curtis B.A."/>
            <person name="Jerlstrom-Hultqvist J."/>
            <person name="Kolisko M."/>
            <person name="Yi Z."/>
            <person name="Salas-Leiva J.S."/>
            <person name="Gallot-Lavallee L."/>
            <person name="Kops G.J.P.L."/>
            <person name="Archibald J.M."/>
            <person name="Simpson A.G.B."/>
            <person name="Roger A.J."/>
        </authorList>
    </citation>
    <scope>NUCLEOTIDE SEQUENCE</scope>
    <source>
        <strain evidence="4">BICM</strain>
    </source>
</reference>
<feature type="region of interest" description="Disordered" evidence="1">
    <location>
        <begin position="995"/>
        <end position="1048"/>
    </location>
</feature>
<evidence type="ECO:0000256" key="1">
    <source>
        <dbReference type="SAM" id="MobiDB-lite"/>
    </source>
</evidence>
<protein>
    <submittedName>
        <fullName evidence="4">TmcB-like protein</fullName>
    </submittedName>
</protein>
<organism evidence="4 5">
    <name type="scientific">Carpediemonas membranifera</name>
    <dbReference type="NCBI Taxonomy" id="201153"/>
    <lineage>
        <taxon>Eukaryota</taxon>
        <taxon>Metamonada</taxon>
        <taxon>Carpediemonas-like organisms</taxon>
        <taxon>Carpediemonas</taxon>
    </lineage>
</organism>
<feature type="transmembrane region" description="Helical" evidence="2">
    <location>
        <begin position="636"/>
        <end position="665"/>
    </location>
</feature>
<dbReference type="InterPro" id="IPR052994">
    <property type="entry name" value="Tiny_macrocysts_regulators"/>
</dbReference>
<feature type="transmembrane region" description="Helical" evidence="2">
    <location>
        <begin position="885"/>
        <end position="908"/>
    </location>
</feature>
<accession>A0A8J6E053</accession>
<evidence type="ECO:0000313" key="5">
    <source>
        <dbReference type="Proteomes" id="UP000717585"/>
    </source>
</evidence>
<gene>
    <name evidence="4" type="ORF">J8273_3838</name>
</gene>
<dbReference type="Pfam" id="PF25474">
    <property type="entry name" value="TPR_TmcB"/>
    <property type="match status" value="1"/>
</dbReference>
<feature type="transmembrane region" description="Helical" evidence="2">
    <location>
        <begin position="53"/>
        <end position="74"/>
    </location>
</feature>
<dbReference type="EMBL" id="JAHDYR010000014">
    <property type="protein sequence ID" value="KAG9394584.1"/>
    <property type="molecule type" value="Genomic_DNA"/>
</dbReference>
<feature type="compositionally biased region" description="Polar residues" evidence="1">
    <location>
        <begin position="1"/>
        <end position="14"/>
    </location>
</feature>
<evidence type="ECO:0000259" key="3">
    <source>
        <dbReference type="Pfam" id="PF25474"/>
    </source>
</evidence>
<feature type="transmembrane region" description="Helical" evidence="2">
    <location>
        <begin position="107"/>
        <end position="130"/>
    </location>
</feature>
<feature type="transmembrane region" description="Helical" evidence="2">
    <location>
        <begin position="227"/>
        <end position="246"/>
    </location>
</feature>
<feature type="region of interest" description="Disordered" evidence="1">
    <location>
        <begin position="1"/>
        <end position="23"/>
    </location>
</feature>
<keyword evidence="2" id="KW-0472">Membrane</keyword>
<feature type="transmembrane region" description="Helical" evidence="2">
    <location>
        <begin position="183"/>
        <end position="206"/>
    </location>
</feature>
<dbReference type="Proteomes" id="UP000717585">
    <property type="component" value="Unassembled WGS sequence"/>
</dbReference>
<feature type="transmembrane region" description="Helical" evidence="2">
    <location>
        <begin position="151"/>
        <end position="171"/>
    </location>
</feature>
<feature type="transmembrane region" description="Helical" evidence="2">
    <location>
        <begin position="252"/>
        <end position="271"/>
    </location>
</feature>
<feature type="domain" description="TmcB/TmcC TPR repeats" evidence="3">
    <location>
        <begin position="499"/>
        <end position="584"/>
    </location>
</feature>
<keyword evidence="5" id="KW-1185">Reference proteome</keyword>
<evidence type="ECO:0000256" key="2">
    <source>
        <dbReference type="SAM" id="Phobius"/>
    </source>
</evidence>
<feature type="transmembrane region" description="Helical" evidence="2">
    <location>
        <begin position="283"/>
        <end position="301"/>
    </location>
</feature>
<feature type="transmembrane region" description="Helical" evidence="2">
    <location>
        <begin position="307"/>
        <end position="327"/>
    </location>
</feature>
<keyword evidence="2" id="KW-1133">Transmembrane helix</keyword>
<name>A0A8J6E053_9EUKA</name>